<evidence type="ECO:0000256" key="1">
    <source>
        <dbReference type="SAM" id="Phobius"/>
    </source>
</evidence>
<gene>
    <name evidence="2" type="ORF">MANES_18G018700</name>
</gene>
<dbReference type="AlphaFoldDB" id="A0A2C9TZU9"/>
<sequence>MRGYLDEPRGMHLLGKCSILMLLFYFHNFFLGYCKCEFSGIAFKFVLSKEYVALTLLRYC</sequence>
<evidence type="ECO:0000313" key="2">
    <source>
        <dbReference type="EMBL" id="OAY22692.1"/>
    </source>
</evidence>
<reference evidence="2" key="1">
    <citation type="submission" date="2016-02" db="EMBL/GenBank/DDBJ databases">
        <title>WGS assembly of Manihot esculenta.</title>
        <authorList>
            <person name="Bredeson J.V."/>
            <person name="Prochnik S.E."/>
            <person name="Lyons J.B."/>
            <person name="Schmutz J."/>
            <person name="Grimwood J."/>
            <person name="Vrebalov J."/>
            <person name="Bart R.S."/>
            <person name="Amuge T."/>
            <person name="Ferguson M.E."/>
            <person name="Green R."/>
            <person name="Putnam N."/>
            <person name="Stites J."/>
            <person name="Rounsley S."/>
            <person name="Rokhsar D.S."/>
        </authorList>
    </citation>
    <scope>NUCLEOTIDE SEQUENCE [LARGE SCALE GENOMIC DNA]</scope>
    <source>
        <tissue evidence="2">Leaf</tissue>
    </source>
</reference>
<dbReference type="EMBL" id="CM004404">
    <property type="protein sequence ID" value="OAY22692.1"/>
    <property type="molecule type" value="Genomic_DNA"/>
</dbReference>
<feature type="transmembrane region" description="Helical" evidence="1">
    <location>
        <begin position="12"/>
        <end position="33"/>
    </location>
</feature>
<proteinExistence type="predicted"/>
<keyword evidence="1" id="KW-0472">Membrane</keyword>
<accession>A0A2C9TZU9</accession>
<protein>
    <submittedName>
        <fullName evidence="2">Uncharacterized protein</fullName>
    </submittedName>
</protein>
<organism evidence="2">
    <name type="scientific">Manihot esculenta</name>
    <name type="common">Cassava</name>
    <name type="synonym">Jatropha manihot</name>
    <dbReference type="NCBI Taxonomy" id="3983"/>
    <lineage>
        <taxon>Eukaryota</taxon>
        <taxon>Viridiplantae</taxon>
        <taxon>Streptophyta</taxon>
        <taxon>Embryophyta</taxon>
        <taxon>Tracheophyta</taxon>
        <taxon>Spermatophyta</taxon>
        <taxon>Magnoliopsida</taxon>
        <taxon>eudicotyledons</taxon>
        <taxon>Gunneridae</taxon>
        <taxon>Pentapetalae</taxon>
        <taxon>rosids</taxon>
        <taxon>fabids</taxon>
        <taxon>Malpighiales</taxon>
        <taxon>Euphorbiaceae</taxon>
        <taxon>Crotonoideae</taxon>
        <taxon>Manihoteae</taxon>
        <taxon>Manihot</taxon>
    </lineage>
</organism>
<keyword evidence="1" id="KW-0812">Transmembrane</keyword>
<name>A0A2C9TZU9_MANES</name>
<keyword evidence="1" id="KW-1133">Transmembrane helix</keyword>